<dbReference type="HOGENOM" id="CLU_3395689_0_0_12"/>
<protein>
    <submittedName>
        <fullName evidence="1">Uncharacterized protein</fullName>
    </submittedName>
</protein>
<sequence>MGMFENLLMINFQIMNDLKIEIVVKDRICAV</sequence>
<evidence type="ECO:0000313" key="1">
    <source>
        <dbReference type="EMBL" id="AAS11055.1"/>
    </source>
</evidence>
<reference evidence="1 2" key="1">
    <citation type="journal article" date="2004" name="Proc. Natl. Acad. Sci. U.S.A.">
        <title>Comparison of the genome of the oral pathogen Treponema denticola with other spirochete genomes.</title>
        <authorList>
            <person name="Seshadri R."/>
            <person name="Myers G.S."/>
            <person name="Tettelin H."/>
            <person name="Eisen J.A."/>
            <person name="Heidelberg J.F."/>
            <person name="Dodson R.J."/>
            <person name="Davidsen T.M."/>
            <person name="DeBoy R.T."/>
            <person name="Fouts D.E."/>
            <person name="Haft D.H."/>
            <person name="Selengut J."/>
            <person name="Ren Q."/>
            <person name="Brinkac L.M."/>
            <person name="Madupu R."/>
            <person name="Kolonay J."/>
            <person name="Durkin S.A."/>
            <person name="Daugherty S.C."/>
            <person name="Shetty J."/>
            <person name="Shvartsbeyn A."/>
            <person name="Gebregeorgis E."/>
            <person name="Geer K."/>
            <person name="Tsegaye G."/>
            <person name="Malek J."/>
            <person name="Ayodeji B."/>
            <person name="Shatsman S."/>
            <person name="McLeod M.P."/>
            <person name="Smajs D."/>
            <person name="Howell J.K."/>
            <person name="Pal S."/>
            <person name="Amin A."/>
            <person name="Vashisth P."/>
            <person name="McNeill T.Z."/>
            <person name="Xiang Q."/>
            <person name="Sodergren E."/>
            <person name="Baca E."/>
            <person name="Weinstock G.M."/>
            <person name="Norris S.J."/>
            <person name="Fraser C.M."/>
            <person name="Paulsen I.T."/>
        </authorList>
    </citation>
    <scope>NUCLEOTIDE SEQUENCE [LARGE SCALE GENOMIC DNA]</scope>
    <source>
        <strain evidence="2">ATCC 35405 / DSM 14222 / CIP 103919 / JCM 8153 / KCTC 15104</strain>
    </source>
</reference>
<dbReference type="Proteomes" id="UP000008212">
    <property type="component" value="Chromosome"/>
</dbReference>
<gene>
    <name evidence="1" type="ordered locus">TDE_0560</name>
</gene>
<proteinExistence type="predicted"/>
<evidence type="ECO:0000313" key="2">
    <source>
        <dbReference type="Proteomes" id="UP000008212"/>
    </source>
</evidence>
<dbReference type="KEGG" id="tde:TDE_0560"/>
<accession>Q73Q83</accession>
<dbReference type="EMBL" id="AE017226">
    <property type="protein sequence ID" value="AAS11055.1"/>
    <property type="molecule type" value="Genomic_DNA"/>
</dbReference>
<dbReference type="PaxDb" id="243275-TDE_0560"/>
<name>Q73Q83_TREDE</name>
<organism evidence="1 2">
    <name type="scientific">Treponema denticola (strain ATCC 35405 / DSM 14222 / CIP 103919 / JCM 8153 / KCTC 15104)</name>
    <dbReference type="NCBI Taxonomy" id="243275"/>
    <lineage>
        <taxon>Bacteria</taxon>
        <taxon>Pseudomonadati</taxon>
        <taxon>Spirochaetota</taxon>
        <taxon>Spirochaetia</taxon>
        <taxon>Spirochaetales</taxon>
        <taxon>Treponemataceae</taxon>
        <taxon>Treponema</taxon>
    </lineage>
</organism>
<keyword evidence="2" id="KW-1185">Reference proteome</keyword>
<dbReference type="STRING" id="243275.TDE_0560"/>
<dbReference type="AlphaFoldDB" id="Q73Q83"/>